<dbReference type="InterPro" id="IPR056884">
    <property type="entry name" value="NPHP3-like_N"/>
</dbReference>
<organism evidence="6 7">
    <name type="scientific">Coleophoma cylindrospora</name>
    <dbReference type="NCBI Taxonomy" id="1849047"/>
    <lineage>
        <taxon>Eukaryota</taxon>
        <taxon>Fungi</taxon>
        <taxon>Dikarya</taxon>
        <taxon>Ascomycota</taxon>
        <taxon>Pezizomycotina</taxon>
        <taxon>Leotiomycetes</taxon>
        <taxon>Helotiales</taxon>
        <taxon>Dermateaceae</taxon>
        <taxon>Coleophoma</taxon>
    </lineage>
</organism>
<evidence type="ECO:0000313" key="6">
    <source>
        <dbReference type="EMBL" id="RDW67885.1"/>
    </source>
</evidence>
<feature type="repeat" description="ANK" evidence="3">
    <location>
        <begin position="475"/>
        <end position="507"/>
    </location>
</feature>
<feature type="repeat" description="ANK" evidence="3">
    <location>
        <begin position="574"/>
        <end position="606"/>
    </location>
</feature>
<feature type="repeat" description="ANK" evidence="3">
    <location>
        <begin position="673"/>
        <end position="705"/>
    </location>
</feature>
<feature type="repeat" description="ANK" evidence="3">
    <location>
        <begin position="541"/>
        <end position="573"/>
    </location>
</feature>
<dbReference type="Proteomes" id="UP000256645">
    <property type="component" value="Unassembled WGS sequence"/>
</dbReference>
<comment type="caution">
    <text evidence="6">The sequence shown here is derived from an EMBL/GenBank/DDBJ whole genome shotgun (WGS) entry which is preliminary data.</text>
</comment>
<dbReference type="Pfam" id="PF00023">
    <property type="entry name" value="Ank"/>
    <property type="match status" value="1"/>
</dbReference>
<gene>
    <name evidence="6" type="ORF">BP6252_09281</name>
</gene>
<dbReference type="STRING" id="1849047.A0A3D8R1H7"/>
<dbReference type="PANTHER" id="PTHR24126">
    <property type="entry name" value="ANKYRIN REPEAT, PH AND SEC7 DOMAIN CONTAINING PROTEIN SECG-RELATED"/>
    <property type="match status" value="1"/>
</dbReference>
<dbReference type="AlphaFoldDB" id="A0A3D8R1H7"/>
<evidence type="ECO:0000256" key="1">
    <source>
        <dbReference type="ARBA" id="ARBA00022737"/>
    </source>
</evidence>
<dbReference type="Pfam" id="PF12796">
    <property type="entry name" value="Ank_2"/>
    <property type="match status" value="2"/>
</dbReference>
<dbReference type="Pfam" id="PF24883">
    <property type="entry name" value="NPHP3_N"/>
    <property type="match status" value="1"/>
</dbReference>
<dbReference type="GO" id="GO:0006357">
    <property type="term" value="P:regulation of transcription by RNA polymerase II"/>
    <property type="evidence" value="ECO:0007669"/>
    <property type="project" value="TreeGrafter"/>
</dbReference>
<dbReference type="PANTHER" id="PTHR24126:SF14">
    <property type="entry name" value="ANK_REP_REGION DOMAIN-CONTAINING PROTEIN"/>
    <property type="match status" value="1"/>
</dbReference>
<dbReference type="Pfam" id="PF22939">
    <property type="entry name" value="WHD_GPIID"/>
    <property type="match status" value="1"/>
</dbReference>
<evidence type="ECO:0000259" key="4">
    <source>
        <dbReference type="Pfam" id="PF22939"/>
    </source>
</evidence>
<feature type="repeat" description="ANK" evidence="3">
    <location>
        <begin position="706"/>
        <end position="738"/>
    </location>
</feature>
<feature type="repeat" description="ANK" evidence="3">
    <location>
        <begin position="640"/>
        <end position="672"/>
    </location>
</feature>
<dbReference type="Gene3D" id="1.25.40.20">
    <property type="entry name" value="Ankyrin repeat-containing domain"/>
    <property type="match status" value="4"/>
</dbReference>
<feature type="domain" description="GPI inositol-deacylase winged helix" evidence="4">
    <location>
        <begin position="324"/>
        <end position="389"/>
    </location>
</feature>
<dbReference type="Pfam" id="PF13637">
    <property type="entry name" value="Ank_4"/>
    <property type="match status" value="1"/>
</dbReference>
<dbReference type="InterPro" id="IPR054471">
    <property type="entry name" value="GPIID_WHD"/>
</dbReference>
<dbReference type="GO" id="GO:0061629">
    <property type="term" value="F:RNA polymerase II-specific DNA-binding transcription factor binding"/>
    <property type="evidence" value="ECO:0007669"/>
    <property type="project" value="TreeGrafter"/>
</dbReference>
<reference evidence="6 7" key="1">
    <citation type="journal article" date="2018" name="IMA Fungus">
        <title>IMA Genome-F 9: Draft genome sequence of Annulohypoxylon stygium, Aspergillus mulundensis, Berkeleyomyces basicola (syn. Thielaviopsis basicola), Ceratocystis smalleyi, two Cercospora beticola strains, Coleophoma cylindrospora, Fusarium fracticaudum, Phialophora cf. hyalina, and Morchella septimelata.</title>
        <authorList>
            <person name="Wingfield B.D."/>
            <person name="Bills G.F."/>
            <person name="Dong Y."/>
            <person name="Huang W."/>
            <person name="Nel W.J."/>
            <person name="Swalarsk-Parry B.S."/>
            <person name="Vaghefi N."/>
            <person name="Wilken P.M."/>
            <person name="An Z."/>
            <person name="de Beer Z.W."/>
            <person name="De Vos L."/>
            <person name="Chen L."/>
            <person name="Duong T.A."/>
            <person name="Gao Y."/>
            <person name="Hammerbacher A."/>
            <person name="Kikkert J.R."/>
            <person name="Li Y."/>
            <person name="Li H."/>
            <person name="Li K."/>
            <person name="Li Q."/>
            <person name="Liu X."/>
            <person name="Ma X."/>
            <person name="Naidoo K."/>
            <person name="Pethybridge S.J."/>
            <person name="Sun J."/>
            <person name="Steenkamp E.T."/>
            <person name="van der Nest M.A."/>
            <person name="van Wyk S."/>
            <person name="Wingfield M.J."/>
            <person name="Xiong C."/>
            <person name="Yue Q."/>
            <person name="Zhang X."/>
        </authorList>
    </citation>
    <scope>NUCLEOTIDE SEQUENCE [LARGE SCALE GENOMIC DNA]</scope>
    <source>
        <strain evidence="6 7">BP6252</strain>
    </source>
</reference>
<accession>A0A3D8R1H7</accession>
<dbReference type="PROSITE" id="PS50088">
    <property type="entry name" value="ANK_REPEAT"/>
    <property type="match status" value="9"/>
</dbReference>
<dbReference type="EMBL" id="PDLM01000010">
    <property type="protein sequence ID" value="RDW67885.1"/>
    <property type="molecule type" value="Genomic_DNA"/>
</dbReference>
<dbReference type="PROSITE" id="PS50297">
    <property type="entry name" value="ANK_REP_REGION"/>
    <property type="match status" value="9"/>
</dbReference>
<dbReference type="InterPro" id="IPR002110">
    <property type="entry name" value="Ankyrin_rpt"/>
</dbReference>
<dbReference type="GO" id="GO:0005634">
    <property type="term" value="C:nucleus"/>
    <property type="evidence" value="ECO:0007669"/>
    <property type="project" value="TreeGrafter"/>
</dbReference>
<feature type="domain" description="Nephrocystin 3-like N-terminal" evidence="5">
    <location>
        <begin position="236"/>
        <end position="277"/>
    </location>
</feature>
<dbReference type="PRINTS" id="PR01415">
    <property type="entry name" value="ANKYRIN"/>
</dbReference>
<evidence type="ECO:0000313" key="7">
    <source>
        <dbReference type="Proteomes" id="UP000256645"/>
    </source>
</evidence>
<keyword evidence="2 3" id="KW-0040">ANK repeat</keyword>
<feature type="repeat" description="ANK" evidence="3">
    <location>
        <begin position="607"/>
        <end position="639"/>
    </location>
</feature>
<protein>
    <submittedName>
        <fullName evidence="6">Uncharacterized protein</fullName>
    </submittedName>
</protein>
<feature type="repeat" description="ANK" evidence="3">
    <location>
        <begin position="508"/>
        <end position="540"/>
    </location>
</feature>
<feature type="repeat" description="ANK" evidence="3">
    <location>
        <begin position="739"/>
        <end position="756"/>
    </location>
</feature>
<dbReference type="InterPro" id="IPR036770">
    <property type="entry name" value="Ankyrin_rpt-contain_sf"/>
</dbReference>
<keyword evidence="7" id="KW-1185">Reference proteome</keyword>
<dbReference type="OrthoDB" id="195446at2759"/>
<proteinExistence type="predicted"/>
<sequence length="756" mass="84563">MADPLSATASIIAIIQLSAVVVKYISGVRGATKERKRLREEIRACEFILRQLKDDADDAEEGAAWSETIKALEGADAPLGRLSVALNLVKAKLGHKTGLEKTLTSLKWPFNEKEIETIISAIEREKTLLHLALTNDCRKLIYEIRKYSIENKMQLTELIAAVEKSSGERDSQLSQLMQTFETASTETKQQLIDVKVGIDGLHQAGDDPQRQTILDWLTPIDYITRQQDSIRRRQAGTGQWLLDSKEFQSWLSTDKQTLFCPGIPGAGKTILTFLLAELYFESISTKTTLKKVKDVLKILPTGIKAYDYAYREAMTRITGYDADSEELAKQVLSWITCSRRPLSTSELQCALAVEIGEAELDEENLPQLEDISVCAGLVTIDEKSRIIRLALLTSHSISSKGEVAEIIESSKNVYSRTSFITTPPRNWGHHTRAASTLIFDVVDFLKRKAQVEASSQALLTKEFSSYHECSQACPRQITGFHLAAYFGIRTVIKPLLEQGADINATDTFGSTPLQWASQTRHVEVVQQLLQHGADVKAATSDRQTPLHLASQTGYVEVVQQLLEYSADIKVVDRDGWTPLHWASQRGHIEAVQQLLKYSADIKAVDRNGSTPLHLASQNSHVEVAQQLLDQGADVKAATSDGWTPLYLASQTGHVKVVQQLLEQGADIKVVDRNRRTPLYWASRHEHVEVVQQLLEYGADIKVIDKNRRTPLYWASQYGHVEVVQQLIEHGADIKVVDKNRRTPLHWASQRGHVKVI</sequence>
<name>A0A3D8R1H7_9HELO</name>
<evidence type="ECO:0000259" key="5">
    <source>
        <dbReference type="Pfam" id="PF24883"/>
    </source>
</evidence>
<dbReference type="SMART" id="SM00248">
    <property type="entry name" value="ANK"/>
    <property type="match status" value="9"/>
</dbReference>
<dbReference type="SUPFAM" id="SSF48403">
    <property type="entry name" value="Ankyrin repeat"/>
    <property type="match status" value="1"/>
</dbReference>
<keyword evidence="1" id="KW-0677">Repeat</keyword>
<evidence type="ECO:0000256" key="2">
    <source>
        <dbReference type="ARBA" id="ARBA00023043"/>
    </source>
</evidence>
<evidence type="ECO:0000256" key="3">
    <source>
        <dbReference type="PROSITE-ProRule" id="PRU00023"/>
    </source>
</evidence>